<dbReference type="Proteomes" id="UP000253816">
    <property type="component" value="Unassembled WGS sequence"/>
</dbReference>
<dbReference type="InterPro" id="IPR036397">
    <property type="entry name" value="RNaseH_sf"/>
</dbReference>
<dbReference type="EMBL" id="QQBG01000008">
    <property type="protein sequence ID" value="RDB31781.1"/>
    <property type="molecule type" value="Genomic_DNA"/>
</dbReference>
<evidence type="ECO:0000256" key="6">
    <source>
        <dbReference type="ARBA" id="ARBA00022842"/>
    </source>
</evidence>
<proteinExistence type="inferred from homology"/>
<dbReference type="PANTHER" id="PTHR13058">
    <property type="entry name" value="THREE PRIME REPAIR EXONUCLEASE 1, 2"/>
    <property type="match status" value="1"/>
</dbReference>
<reference evidence="11 12" key="1">
    <citation type="submission" date="2018-07" db="EMBL/GenBank/DDBJ databases">
        <title>Comparative genomics of the Candidatus Parilichlamydiaceae reveals evidence of convergent evolution and genome reduction in the phylum Chlamydiae.</title>
        <authorList>
            <person name="Taylor-Brown A."/>
            <person name="Polkinghorne A."/>
        </authorList>
    </citation>
    <scope>NUCLEOTIDE SEQUENCE [LARGE SCALE GENOMIC DNA]</scope>
    <source>
        <strain evidence="11 12">Hat2</strain>
    </source>
</reference>
<dbReference type="Pfam" id="PF00929">
    <property type="entry name" value="RNase_T"/>
    <property type="match status" value="1"/>
</dbReference>
<keyword evidence="12" id="KW-1185">Reference proteome</keyword>
<dbReference type="PANTHER" id="PTHR13058:SF19">
    <property type="entry name" value="LD40940P"/>
    <property type="match status" value="1"/>
</dbReference>
<evidence type="ECO:0000256" key="5">
    <source>
        <dbReference type="ARBA" id="ARBA00022839"/>
    </source>
</evidence>
<sequence>MGLNAVFIDIETTGLNITEDRIVEIAALCPNTKREFTSFVHPGQAIPPESSAIHGIYDHMVAEAPSFRSVGANFLLFCEELGSPVLIAHNGKQFDFPFIENELIRSGLSWPKWPTVDSIQWARAYRPDLPRHSLQFLRETFGIPENRAHRALDDVIILSEIFSDLIGDLSIDVVLRKLTEVGPSKTNRGIMPFGRHQGKPLTEVPSSYLKWLHGSGALEKSENQCLKEDLRALNLI</sequence>
<evidence type="ECO:0000313" key="12">
    <source>
        <dbReference type="Proteomes" id="UP000253816"/>
    </source>
</evidence>
<dbReference type="GO" id="GO:0006308">
    <property type="term" value="P:DNA catabolic process"/>
    <property type="evidence" value="ECO:0007669"/>
    <property type="project" value="TreeGrafter"/>
</dbReference>
<dbReference type="InterPro" id="IPR040393">
    <property type="entry name" value="TREX1/2"/>
</dbReference>
<dbReference type="CDD" id="cd06127">
    <property type="entry name" value="DEDDh"/>
    <property type="match status" value="1"/>
</dbReference>
<dbReference type="GO" id="GO:0046872">
    <property type="term" value="F:metal ion binding"/>
    <property type="evidence" value="ECO:0007669"/>
    <property type="project" value="UniProtKB-KW"/>
</dbReference>
<accession>A0A369KAZ6</accession>
<evidence type="ECO:0000256" key="3">
    <source>
        <dbReference type="ARBA" id="ARBA00022723"/>
    </source>
</evidence>
<organism evidence="11 12">
    <name type="scientific">Candidatus Similichlamydia laticola</name>
    <dbReference type="NCBI Taxonomy" id="2170265"/>
    <lineage>
        <taxon>Bacteria</taxon>
        <taxon>Pseudomonadati</taxon>
        <taxon>Chlamydiota</taxon>
        <taxon>Chlamydiia</taxon>
        <taxon>Parachlamydiales</taxon>
        <taxon>Candidatus Parilichlamydiaceae</taxon>
        <taxon>Candidatus Similichlamydia</taxon>
    </lineage>
</organism>
<dbReference type="GO" id="GO:0005737">
    <property type="term" value="C:cytoplasm"/>
    <property type="evidence" value="ECO:0007669"/>
    <property type="project" value="TreeGrafter"/>
</dbReference>
<comment type="caution">
    <text evidence="11">The sequence shown here is derived from an EMBL/GenBank/DDBJ whole genome shotgun (WGS) entry which is preliminary data.</text>
</comment>
<dbReference type="InterPro" id="IPR024530">
    <property type="entry name" value="QSregVF_b"/>
</dbReference>
<dbReference type="AlphaFoldDB" id="A0A369KAZ6"/>
<dbReference type="Pfam" id="PF12843">
    <property type="entry name" value="QSregVF_b"/>
    <property type="match status" value="1"/>
</dbReference>
<dbReference type="SMART" id="SM00479">
    <property type="entry name" value="EXOIII"/>
    <property type="match status" value="1"/>
</dbReference>
<dbReference type="GO" id="GO:0003676">
    <property type="term" value="F:nucleic acid binding"/>
    <property type="evidence" value="ECO:0007669"/>
    <property type="project" value="InterPro"/>
</dbReference>
<keyword evidence="5" id="KW-0269">Exonuclease</keyword>
<keyword evidence="4" id="KW-0378">Hydrolase</keyword>
<comment type="cofactor">
    <cofactor evidence="1">
        <name>Mg(2+)</name>
        <dbReference type="ChEBI" id="CHEBI:18420"/>
    </cofactor>
</comment>
<comment type="subunit">
    <text evidence="9">DNA polymerase III contains a core (composed of alpha, epsilon and theta chains) that associates with a tau subunit. This core dimerizes to form the POLIII' complex. PolIII' associates with the gamma complex (composed of gamma, delta, delta', psi and chi chains) and with the beta chain to form the complete DNA polymerase III complex.</text>
</comment>
<dbReference type="FunFam" id="3.30.420.10:FF:000045">
    <property type="entry name" value="3'-5' exonuclease DinG"/>
    <property type="match status" value="1"/>
</dbReference>
<keyword evidence="2" id="KW-0540">Nuclease</keyword>
<keyword evidence="6" id="KW-0460">Magnesium</keyword>
<dbReference type="RefSeq" id="WP_181860277.1">
    <property type="nucleotide sequence ID" value="NZ_QQBG01000008.1"/>
</dbReference>
<dbReference type="SUPFAM" id="SSF53098">
    <property type="entry name" value="Ribonuclease H-like"/>
    <property type="match status" value="1"/>
</dbReference>
<comment type="function">
    <text evidence="7">DNA polymerase III is a complex, multichain enzyme responsible for most of the replicative synthesis in bacteria. The epsilon subunit contain the editing function and is a proofreading 3'-5' exonuclease.</text>
</comment>
<dbReference type="Gene3D" id="3.30.420.10">
    <property type="entry name" value="Ribonuclease H-like superfamily/Ribonuclease H"/>
    <property type="match status" value="1"/>
</dbReference>
<evidence type="ECO:0000256" key="7">
    <source>
        <dbReference type="ARBA" id="ARBA00025483"/>
    </source>
</evidence>
<comment type="similarity">
    <text evidence="8">Belongs to the exonuclease superfamily. TREX family.</text>
</comment>
<dbReference type="GO" id="GO:0008296">
    <property type="term" value="F:3'-5'-DNA exonuclease activity"/>
    <property type="evidence" value="ECO:0007669"/>
    <property type="project" value="TreeGrafter"/>
</dbReference>
<dbReference type="InterPro" id="IPR012337">
    <property type="entry name" value="RNaseH-like_sf"/>
</dbReference>
<gene>
    <name evidence="11" type="ORF">HAT2_00161</name>
</gene>
<dbReference type="InterPro" id="IPR013520">
    <property type="entry name" value="Ribonucl_H"/>
</dbReference>
<evidence type="ECO:0000313" key="11">
    <source>
        <dbReference type="EMBL" id="RDB31781.1"/>
    </source>
</evidence>
<protein>
    <submittedName>
        <fullName evidence="11">DNA polymerase III, epsilon chain</fullName>
    </submittedName>
</protein>
<evidence type="ECO:0000256" key="8">
    <source>
        <dbReference type="ARBA" id="ARBA00025769"/>
    </source>
</evidence>
<evidence type="ECO:0000256" key="4">
    <source>
        <dbReference type="ARBA" id="ARBA00022801"/>
    </source>
</evidence>
<name>A0A369KAZ6_9BACT</name>
<evidence type="ECO:0000256" key="1">
    <source>
        <dbReference type="ARBA" id="ARBA00001946"/>
    </source>
</evidence>
<dbReference type="NCBIfam" id="NF004963">
    <property type="entry name" value="PRK06309.1"/>
    <property type="match status" value="1"/>
</dbReference>
<evidence type="ECO:0000259" key="10">
    <source>
        <dbReference type="SMART" id="SM00479"/>
    </source>
</evidence>
<evidence type="ECO:0000256" key="2">
    <source>
        <dbReference type="ARBA" id="ARBA00022722"/>
    </source>
</evidence>
<feature type="domain" description="Exonuclease" evidence="10">
    <location>
        <begin position="4"/>
        <end position="171"/>
    </location>
</feature>
<evidence type="ECO:0000256" key="9">
    <source>
        <dbReference type="ARBA" id="ARBA00026073"/>
    </source>
</evidence>
<keyword evidence="3" id="KW-0479">Metal-binding</keyword>